<name>A0ACB9VHN0_9CETA</name>
<keyword evidence="2" id="KW-1185">Reference proteome</keyword>
<accession>A0ACB9VHN0</accession>
<dbReference type="EMBL" id="CM043027">
    <property type="protein sequence ID" value="KAI4589258.1"/>
    <property type="molecule type" value="Genomic_DNA"/>
</dbReference>
<proteinExistence type="predicted"/>
<gene>
    <name evidence="1" type="ORF">MJG53_003666</name>
</gene>
<sequence>MTRSNQRKLACQKNMKKQSDSVKGKRRDDGLSAAARKQRDSEIMQQKQKKANEKKQEPNADSHSHPYQIGYEQDAVSFASPVLCFPTESPLFCIENTHGGPKNNQNFKVGFKSYILNETESTGLEISELASLLYSIVFQLLNKSGAFIIDSQDTPGGYPGPDRTISPAPPADPEVKPTDSEVKPLNPGEAQIKSRAQYRTGEASGCKVQRRVQCKAGTWFRAGEVAGSVNILQDLPGPLLRIVSGALKGAGNEDLSIPHSTKWFPSYDSENKEFSAEVHRKHIMGQNAADYMCYLIEEDEDAYKKQFSPFIKNNITPYVMEEMYKKAHAAI</sequence>
<reference evidence="1" key="1">
    <citation type="submission" date="2022-03" db="EMBL/GenBank/DDBJ databases">
        <title>Genomic analyses of argali, domestic sheep and their hybrids provide insights into chromosomal evolution, heterosis and genetic basis of agronomic traits.</title>
        <authorList>
            <person name="Li M."/>
        </authorList>
    </citation>
    <scope>NUCLEOTIDE SEQUENCE</scope>
    <source>
        <strain evidence="1">F1 hybrid</strain>
    </source>
</reference>
<evidence type="ECO:0000313" key="1">
    <source>
        <dbReference type="EMBL" id="KAI4589258.1"/>
    </source>
</evidence>
<evidence type="ECO:0000313" key="2">
    <source>
        <dbReference type="Proteomes" id="UP001057279"/>
    </source>
</evidence>
<dbReference type="Proteomes" id="UP001057279">
    <property type="component" value="Linkage Group LG02"/>
</dbReference>
<comment type="caution">
    <text evidence="1">The sequence shown here is derived from an EMBL/GenBank/DDBJ whole genome shotgun (WGS) entry which is preliminary data.</text>
</comment>
<organism evidence="1 2">
    <name type="scientific">Ovis ammon polii x Ovis aries</name>
    <dbReference type="NCBI Taxonomy" id="2918886"/>
    <lineage>
        <taxon>Eukaryota</taxon>
        <taxon>Metazoa</taxon>
        <taxon>Chordata</taxon>
        <taxon>Craniata</taxon>
        <taxon>Vertebrata</taxon>
        <taxon>Euteleostomi</taxon>
        <taxon>Mammalia</taxon>
        <taxon>Eutheria</taxon>
        <taxon>Laurasiatheria</taxon>
        <taxon>Artiodactyla</taxon>
        <taxon>Ruminantia</taxon>
        <taxon>Pecora</taxon>
        <taxon>Bovidae</taxon>
        <taxon>Caprinae</taxon>
        <taxon>Ovis</taxon>
    </lineage>
</organism>
<protein>
    <submittedName>
        <fullName evidence="1">Uncharacterized protein</fullName>
    </submittedName>
</protein>